<dbReference type="HOGENOM" id="CLU_1260939_0_0_9"/>
<feature type="domain" description="Transcobalamin-like C-terminal" evidence="3">
    <location>
        <begin position="142"/>
        <end position="212"/>
    </location>
</feature>
<name>Q0AY48_SYNWW</name>
<protein>
    <recommendedName>
        <fullName evidence="3">Transcobalamin-like C-terminal domain-containing protein</fullName>
    </recommendedName>
</protein>
<feature type="chain" id="PRO_5039227761" description="Transcobalamin-like C-terminal domain-containing protein" evidence="2">
    <location>
        <begin position="24"/>
        <end position="219"/>
    </location>
</feature>
<gene>
    <name evidence="4" type="ordered locus">Swol_1044</name>
</gene>
<organism evidence="4 5">
    <name type="scientific">Syntrophomonas wolfei subsp. wolfei (strain DSM 2245B / Goettingen)</name>
    <dbReference type="NCBI Taxonomy" id="335541"/>
    <lineage>
        <taxon>Bacteria</taxon>
        <taxon>Bacillati</taxon>
        <taxon>Bacillota</taxon>
        <taxon>Clostridia</taxon>
        <taxon>Eubacteriales</taxon>
        <taxon>Syntrophomonadaceae</taxon>
        <taxon>Syntrophomonas</taxon>
    </lineage>
</organism>
<evidence type="ECO:0000313" key="5">
    <source>
        <dbReference type="Proteomes" id="UP000001968"/>
    </source>
</evidence>
<dbReference type="EMBL" id="CP000448">
    <property type="protein sequence ID" value="ABI68356.1"/>
    <property type="molecule type" value="Genomic_DNA"/>
</dbReference>
<evidence type="ECO:0000313" key="4">
    <source>
        <dbReference type="EMBL" id="ABI68356.1"/>
    </source>
</evidence>
<feature type="region of interest" description="Disordered" evidence="1">
    <location>
        <begin position="31"/>
        <end position="114"/>
    </location>
</feature>
<dbReference type="KEGG" id="swo:Swol_1044"/>
<dbReference type="Pfam" id="PF14478">
    <property type="entry name" value="DUF4430"/>
    <property type="match status" value="1"/>
</dbReference>
<dbReference type="Proteomes" id="UP000001968">
    <property type="component" value="Chromosome"/>
</dbReference>
<keyword evidence="2" id="KW-0732">Signal</keyword>
<feature type="signal peptide" evidence="2">
    <location>
        <begin position="1"/>
        <end position="23"/>
    </location>
</feature>
<dbReference type="AlphaFoldDB" id="Q0AY48"/>
<evidence type="ECO:0000256" key="1">
    <source>
        <dbReference type="SAM" id="MobiDB-lite"/>
    </source>
</evidence>
<keyword evidence="5" id="KW-1185">Reference proteome</keyword>
<evidence type="ECO:0000259" key="3">
    <source>
        <dbReference type="Pfam" id="PF14478"/>
    </source>
</evidence>
<sequence>MKRNFSICLLLFLLLFLIAGCHSSDGINKQGERYGSSSHKASVEPGQERLKADDTGSAASPSIKGKGQGNMSPAPEALSSEDKKESLASSTLQETPEATGNKNPVLPEPEPDDNKARVRLLVTQDNGEEVIFDQEVELAQDVTVMDILKAHLEVSSSYGGEFVEGINGLKSKRAGLGQEPEDWFYYINGSSANVGAASYRPAVGDVIWWDYHSWGSGGR</sequence>
<dbReference type="Gene3D" id="2.170.130.30">
    <property type="match status" value="1"/>
</dbReference>
<dbReference type="STRING" id="335541.Swol_1044"/>
<dbReference type="PROSITE" id="PS51257">
    <property type="entry name" value="PROKAR_LIPOPROTEIN"/>
    <property type="match status" value="1"/>
</dbReference>
<dbReference type="InterPro" id="IPR027954">
    <property type="entry name" value="Transcobalamin-like_C"/>
</dbReference>
<evidence type="ECO:0000256" key="2">
    <source>
        <dbReference type="SAM" id="SignalP"/>
    </source>
</evidence>
<proteinExistence type="predicted"/>
<feature type="compositionally biased region" description="Polar residues" evidence="1">
    <location>
        <begin position="87"/>
        <end position="102"/>
    </location>
</feature>
<accession>Q0AY48</accession>
<reference evidence="5" key="1">
    <citation type="journal article" date="2010" name="Environ. Microbiol.">
        <title>The genome of Syntrophomonas wolfei: new insights into syntrophic metabolism and biohydrogen production.</title>
        <authorList>
            <person name="Sieber J.R."/>
            <person name="Sims D.R."/>
            <person name="Han C."/>
            <person name="Kim E."/>
            <person name="Lykidis A."/>
            <person name="Lapidus A.L."/>
            <person name="McDonnald E."/>
            <person name="Rohlin L."/>
            <person name="Culley D.E."/>
            <person name="Gunsalus R."/>
            <person name="McInerney M.J."/>
        </authorList>
    </citation>
    <scope>NUCLEOTIDE SEQUENCE [LARGE SCALE GENOMIC DNA]</scope>
    <source>
        <strain evidence="5">DSM 2245B / Goettingen</strain>
    </source>
</reference>
<dbReference type="eggNOG" id="ENOG5030ITU">
    <property type="taxonomic scope" value="Bacteria"/>
</dbReference>